<accession>A0ABU3KVW4</accession>
<feature type="chain" id="PRO_5047297893" description="DUF4412 domain-containing protein" evidence="1">
    <location>
        <begin position="29"/>
        <end position="228"/>
    </location>
</feature>
<evidence type="ECO:0008006" key="4">
    <source>
        <dbReference type="Google" id="ProtNLM"/>
    </source>
</evidence>
<feature type="signal peptide" evidence="1">
    <location>
        <begin position="1"/>
        <end position="28"/>
    </location>
</feature>
<name>A0ABU3KVW4_9GAMM</name>
<organism evidence="2 3">
    <name type="scientific">Pseudidiomarina fusca</name>
    <dbReference type="NCBI Taxonomy" id="2965078"/>
    <lineage>
        <taxon>Bacteria</taxon>
        <taxon>Pseudomonadati</taxon>
        <taxon>Pseudomonadota</taxon>
        <taxon>Gammaproteobacteria</taxon>
        <taxon>Alteromonadales</taxon>
        <taxon>Idiomarinaceae</taxon>
        <taxon>Pseudidiomarina</taxon>
    </lineage>
</organism>
<evidence type="ECO:0000313" key="3">
    <source>
        <dbReference type="Proteomes" id="UP001305027"/>
    </source>
</evidence>
<comment type="caution">
    <text evidence="2">The sequence shown here is derived from an EMBL/GenBank/DDBJ whole genome shotgun (WGS) entry which is preliminary data.</text>
</comment>
<sequence length="228" mass="25066">MMQPYRFFTALLTLGLFTVFLAPLYAVAAQGGSAVMIDDGERIKIEYSGTDKLRITSDSDDGYMIMRDNKMYTVMQQGGQTMVFDLTAAIDSMNKMLDQESVWDEEIQDVLELSNTGKSEMGAGISGEVFTMTYVDGQGQKQTSTMVLSQEDHIVALARAMNAMTKLMITASGRQLPPSVTKMEKQILDQGYGVLRQGSEFVITKSSATTPPASYFELPAKPMQLPGM</sequence>
<reference evidence="2 3" key="1">
    <citation type="submission" date="2022-07" db="EMBL/GenBank/DDBJ databases">
        <title>Pseudidiomarina sp. nov, a marine bacterium isolated from Pacific Ocean.</title>
        <authorList>
            <person name="Wang Y."/>
        </authorList>
    </citation>
    <scope>NUCLEOTIDE SEQUENCE [LARGE SCALE GENOMIC DNA]</scope>
    <source>
        <strain evidence="2 3">GXY010</strain>
    </source>
</reference>
<evidence type="ECO:0000313" key="2">
    <source>
        <dbReference type="EMBL" id="MDT7525629.1"/>
    </source>
</evidence>
<dbReference type="Proteomes" id="UP001305027">
    <property type="component" value="Unassembled WGS sequence"/>
</dbReference>
<keyword evidence="3" id="KW-1185">Reference proteome</keyword>
<proteinExistence type="predicted"/>
<protein>
    <recommendedName>
        <fullName evidence="4">DUF4412 domain-containing protein</fullName>
    </recommendedName>
</protein>
<dbReference type="RefSeq" id="WP_313932721.1">
    <property type="nucleotide sequence ID" value="NZ_JANFPJ010000010.1"/>
</dbReference>
<evidence type="ECO:0000256" key="1">
    <source>
        <dbReference type="SAM" id="SignalP"/>
    </source>
</evidence>
<keyword evidence="1" id="KW-0732">Signal</keyword>
<dbReference type="EMBL" id="JANFPJ010000010">
    <property type="protein sequence ID" value="MDT7525629.1"/>
    <property type="molecule type" value="Genomic_DNA"/>
</dbReference>
<gene>
    <name evidence="2" type="ORF">NOG12_06055</name>
</gene>